<evidence type="ECO:0000313" key="1">
    <source>
        <dbReference type="EMBL" id="CAE7239935.1"/>
    </source>
</evidence>
<name>A0A812L212_9DINO</name>
<gene>
    <name evidence="1" type="ORF">SNAT2548_LOCUS10696</name>
</gene>
<keyword evidence="2" id="KW-1185">Reference proteome</keyword>
<dbReference type="AlphaFoldDB" id="A0A812L212"/>
<reference evidence="1" key="1">
    <citation type="submission" date="2021-02" db="EMBL/GenBank/DDBJ databases">
        <authorList>
            <person name="Dougan E. K."/>
            <person name="Rhodes N."/>
            <person name="Thang M."/>
            <person name="Chan C."/>
        </authorList>
    </citation>
    <scope>NUCLEOTIDE SEQUENCE</scope>
</reference>
<dbReference type="EMBL" id="CAJNDS010000899">
    <property type="protein sequence ID" value="CAE7239935.1"/>
    <property type="molecule type" value="Genomic_DNA"/>
</dbReference>
<dbReference type="Proteomes" id="UP000604046">
    <property type="component" value="Unassembled WGS sequence"/>
</dbReference>
<organism evidence="1 2">
    <name type="scientific">Symbiodinium natans</name>
    <dbReference type="NCBI Taxonomy" id="878477"/>
    <lineage>
        <taxon>Eukaryota</taxon>
        <taxon>Sar</taxon>
        <taxon>Alveolata</taxon>
        <taxon>Dinophyceae</taxon>
        <taxon>Suessiales</taxon>
        <taxon>Symbiodiniaceae</taxon>
        <taxon>Symbiodinium</taxon>
    </lineage>
</organism>
<sequence length="117" mass="13118">MYCTLQGTSENAQISARGRLIETAKVDGWPETFMLLFRTVVASTERIVNQMEDGLNKARGERLLKLFTRSMFYCGEVRLQADNRLLVSGISIAGSTVDGEICPLLHHRVSGDRSRQQ</sequence>
<accession>A0A812L212</accession>
<comment type="caution">
    <text evidence="1">The sequence shown here is derived from an EMBL/GenBank/DDBJ whole genome shotgun (WGS) entry which is preliminary data.</text>
</comment>
<evidence type="ECO:0000313" key="2">
    <source>
        <dbReference type="Proteomes" id="UP000604046"/>
    </source>
</evidence>
<feature type="non-terminal residue" evidence="1">
    <location>
        <position position="1"/>
    </location>
</feature>
<protein>
    <submittedName>
        <fullName evidence="1">Uncharacterized protein</fullName>
    </submittedName>
</protein>
<proteinExistence type="predicted"/>